<dbReference type="InterPro" id="IPR013126">
    <property type="entry name" value="Hsp_70_fam"/>
</dbReference>
<dbReference type="GO" id="GO:0005524">
    <property type="term" value="F:ATP binding"/>
    <property type="evidence" value="ECO:0007669"/>
    <property type="project" value="UniProtKB-KW"/>
</dbReference>
<dbReference type="HOGENOM" id="CLU_033976_2_0_10"/>
<name>A0A0E3ZX28_9BACT</name>
<dbReference type="CDD" id="cd10231">
    <property type="entry name" value="ASKHA_NBD_HSP70_YegD-like"/>
    <property type="match status" value="1"/>
</dbReference>
<organism evidence="4 5">
    <name type="scientific">Spirosoma radiotolerans</name>
    <dbReference type="NCBI Taxonomy" id="1379870"/>
    <lineage>
        <taxon>Bacteria</taxon>
        <taxon>Pseudomonadati</taxon>
        <taxon>Bacteroidota</taxon>
        <taxon>Cytophagia</taxon>
        <taxon>Cytophagales</taxon>
        <taxon>Cytophagaceae</taxon>
        <taxon>Spirosoma</taxon>
    </lineage>
</organism>
<dbReference type="AlphaFoldDB" id="A0A0E3ZX28"/>
<evidence type="ECO:0000256" key="3">
    <source>
        <dbReference type="ARBA" id="ARBA00022840"/>
    </source>
</evidence>
<keyword evidence="3" id="KW-0067">ATP-binding</keyword>
<dbReference type="InterPro" id="IPR043129">
    <property type="entry name" value="ATPase_NBD"/>
</dbReference>
<dbReference type="OrthoDB" id="9807934at2"/>
<dbReference type="PANTHER" id="PTHR19375">
    <property type="entry name" value="HEAT SHOCK PROTEIN 70KDA"/>
    <property type="match status" value="1"/>
</dbReference>
<comment type="similarity">
    <text evidence="1">Belongs to the heat shock protein 70 family.</text>
</comment>
<proteinExistence type="inferred from homology"/>
<evidence type="ECO:0000313" key="5">
    <source>
        <dbReference type="Proteomes" id="UP000033054"/>
    </source>
</evidence>
<sequence length="432" mass="47539">MTTISCGIDFGTSNSSIAIDNNGEIGLVPVEQAHVTIPSAIFFRSIDNRAFYGRTAVNMFLDRQPGRFMRSLKRVLGTSLMKQGTVVNGASMNFPTIIASFIKQLKDKADAAAGQEIEQVVMGRPVHFVDNDPAADSRAQDELRAIAQRIGFKHIEFQFEPIAAAFAHEAKLTEDKLAIVVDLGGGTSDFTVIRLSKNSIHKADRSSDILASTGVRIGGNDFDKELSLAAIMPELGYRSTYGAKNLEVPLKQYHDLAEWSKVNFLYTPKLIMQTRQLLHESHDKKRYGRLLHVLEHETGHTLLAASEETKIALTDEYEHKAAFDFIEDDFSILIKRDLFEKAIEEEVEKIAASARQCLQDAGVRREAIDLVILTGGSTEVHSIQVAFRQLFPNAAIADENKLSSVGLGLAYDSQNRFGKINKSAGTAPSAIA</sequence>
<keyword evidence="5" id="KW-1185">Reference proteome</keyword>
<dbReference type="PATRIC" id="fig|1379870.5.peg.4155"/>
<dbReference type="RefSeq" id="WP_046575973.1">
    <property type="nucleotide sequence ID" value="NZ_CP010429.1"/>
</dbReference>
<dbReference type="Gene3D" id="3.30.420.40">
    <property type="match status" value="4"/>
</dbReference>
<dbReference type="SUPFAM" id="SSF53067">
    <property type="entry name" value="Actin-like ATPase domain"/>
    <property type="match status" value="2"/>
</dbReference>
<evidence type="ECO:0000313" key="4">
    <source>
        <dbReference type="EMBL" id="AKD56719.1"/>
    </source>
</evidence>
<dbReference type="Proteomes" id="UP000033054">
    <property type="component" value="Chromosome"/>
</dbReference>
<dbReference type="STRING" id="1379870.SD10_19255"/>
<protein>
    <submittedName>
        <fullName evidence="4">Molecular chaperone Hsp70</fullName>
    </submittedName>
</protein>
<dbReference type="PRINTS" id="PR00301">
    <property type="entry name" value="HEATSHOCK70"/>
</dbReference>
<dbReference type="Pfam" id="PF00012">
    <property type="entry name" value="HSP70"/>
    <property type="match status" value="2"/>
</dbReference>
<dbReference type="InterPro" id="IPR018181">
    <property type="entry name" value="Heat_shock_70_CS"/>
</dbReference>
<evidence type="ECO:0000256" key="1">
    <source>
        <dbReference type="ARBA" id="ARBA00007381"/>
    </source>
</evidence>
<keyword evidence="2" id="KW-0547">Nucleotide-binding</keyword>
<dbReference type="KEGG" id="srd:SD10_19255"/>
<dbReference type="PROSITE" id="PS00329">
    <property type="entry name" value="HSP70_2"/>
    <property type="match status" value="1"/>
</dbReference>
<dbReference type="EMBL" id="CP010429">
    <property type="protein sequence ID" value="AKD56719.1"/>
    <property type="molecule type" value="Genomic_DNA"/>
</dbReference>
<dbReference type="Gene3D" id="3.90.640.10">
    <property type="entry name" value="Actin, Chain A, domain 4"/>
    <property type="match status" value="1"/>
</dbReference>
<evidence type="ECO:0000256" key="2">
    <source>
        <dbReference type="ARBA" id="ARBA00022741"/>
    </source>
</evidence>
<gene>
    <name evidence="4" type="ORF">SD10_19255</name>
</gene>
<dbReference type="GO" id="GO:0140662">
    <property type="term" value="F:ATP-dependent protein folding chaperone"/>
    <property type="evidence" value="ECO:0007669"/>
    <property type="project" value="InterPro"/>
</dbReference>
<reference evidence="4 5" key="1">
    <citation type="journal article" date="2014" name="Curr. Microbiol.">
        <title>Spirosoma radiotolerans sp. nov., a gamma-radiation-resistant bacterium isolated from gamma ray-irradiated soil.</title>
        <authorList>
            <person name="Lee J.J."/>
            <person name="Srinivasan S."/>
            <person name="Lim S."/>
            <person name="Joe M."/>
            <person name="Im S."/>
            <person name="Bae S.I."/>
            <person name="Park K.R."/>
            <person name="Han J.H."/>
            <person name="Park S.H."/>
            <person name="Joo B.M."/>
            <person name="Park S.J."/>
            <person name="Kim M.K."/>
        </authorList>
    </citation>
    <scope>NUCLEOTIDE SEQUENCE [LARGE SCALE GENOMIC DNA]</scope>
    <source>
        <strain evidence="4 5">DG5A</strain>
    </source>
</reference>
<accession>A0A0E3ZX28</accession>
<dbReference type="InterPro" id="IPR042054">
    <property type="entry name" value="YegD-like"/>
</dbReference>